<gene>
    <name evidence="2" type="primary">rfbG</name>
    <name evidence="2" type="ORF">Psch_02325</name>
</gene>
<dbReference type="RefSeq" id="WP_190240386.1">
    <property type="nucleotide sequence ID" value="NZ_QFGA01000002.1"/>
</dbReference>
<dbReference type="GO" id="GO:0047733">
    <property type="term" value="F:CDP-glucose 4,6-dehydratase activity"/>
    <property type="evidence" value="ECO:0007669"/>
    <property type="project" value="UniProtKB-EC"/>
</dbReference>
<reference evidence="2 3" key="1">
    <citation type="journal article" date="2018" name="Environ. Microbiol.">
        <title>Novel energy conservation strategies and behaviour of Pelotomaculum schinkii driving syntrophic propionate catabolism.</title>
        <authorList>
            <person name="Hidalgo-Ahumada C.A.P."/>
            <person name="Nobu M.K."/>
            <person name="Narihiro T."/>
            <person name="Tamaki H."/>
            <person name="Liu W.T."/>
            <person name="Kamagata Y."/>
            <person name="Stams A.J.M."/>
            <person name="Imachi H."/>
            <person name="Sousa D.Z."/>
        </authorList>
    </citation>
    <scope>NUCLEOTIDE SEQUENCE [LARGE SCALE GENOMIC DNA]</scope>
    <source>
        <strain evidence="2 3">HH</strain>
    </source>
</reference>
<dbReference type="AlphaFoldDB" id="A0A4Y7R8J3"/>
<dbReference type="EC" id="4.2.1.45" evidence="2"/>
<dbReference type="EMBL" id="QFGA01000002">
    <property type="protein sequence ID" value="TEB05284.1"/>
    <property type="molecule type" value="Genomic_DNA"/>
</dbReference>
<sequence>MSYWKDKNVFVTGCTGLLGTHLCELLIGRGANVVGLVRDYVPKSRLFTEQLKPKMVTVNGNVENYGLLERAINEYEIDTVFHLAAQTIVGIANKNPLSTFDANIRGTWNLLEACRRNPGVQRIIVASSDKAYGEHESLPYKEDAPLQGRHPYDVSKSCADLIAQMYSLTYDLPVCVTRCGNFYGPGDLNFNRLVPGTIRSALQGERPVIRSDGTYIRDYFYVKDGAEAYLFLAQKIDEMPIHGEAFNFSNGLQITVIELVNKILALMGCSHLQPVIKNEAIKEIRNQYLSTEKAKKTLGWQPQYPLEQALKETIAWYREHFPGGEVL</sequence>
<dbReference type="PANTHER" id="PTHR43000">
    <property type="entry name" value="DTDP-D-GLUCOSE 4,6-DEHYDRATASE-RELATED"/>
    <property type="match status" value="1"/>
</dbReference>
<dbReference type="Pfam" id="PF16363">
    <property type="entry name" value="GDP_Man_Dehyd"/>
    <property type="match status" value="1"/>
</dbReference>
<organism evidence="2 3">
    <name type="scientific">Pelotomaculum schinkii</name>
    <dbReference type="NCBI Taxonomy" id="78350"/>
    <lineage>
        <taxon>Bacteria</taxon>
        <taxon>Bacillati</taxon>
        <taxon>Bacillota</taxon>
        <taxon>Clostridia</taxon>
        <taxon>Eubacteriales</taxon>
        <taxon>Desulfotomaculaceae</taxon>
        <taxon>Pelotomaculum</taxon>
    </lineage>
</organism>
<accession>A0A4Y7R8J3</accession>
<protein>
    <submittedName>
        <fullName evidence="2">CDP-glucose 4,6-dehydratase</fullName>
        <ecNumber evidence="2">4.2.1.45</ecNumber>
    </submittedName>
</protein>
<name>A0A4Y7R8J3_9FIRM</name>
<dbReference type="SUPFAM" id="SSF51735">
    <property type="entry name" value="NAD(P)-binding Rossmann-fold domains"/>
    <property type="match status" value="1"/>
</dbReference>
<comment type="caution">
    <text evidence="2">The sequence shown here is derived from an EMBL/GenBank/DDBJ whole genome shotgun (WGS) entry which is preliminary data.</text>
</comment>
<keyword evidence="3" id="KW-1185">Reference proteome</keyword>
<keyword evidence="2" id="KW-0456">Lyase</keyword>
<dbReference type="InterPro" id="IPR036291">
    <property type="entry name" value="NAD(P)-bd_dom_sf"/>
</dbReference>
<dbReference type="Proteomes" id="UP000298324">
    <property type="component" value="Unassembled WGS sequence"/>
</dbReference>
<dbReference type="Gene3D" id="3.90.25.10">
    <property type="entry name" value="UDP-galactose 4-epimerase, domain 1"/>
    <property type="match status" value="1"/>
</dbReference>
<evidence type="ECO:0000313" key="2">
    <source>
        <dbReference type="EMBL" id="TEB05284.1"/>
    </source>
</evidence>
<feature type="domain" description="NAD(P)-binding" evidence="1">
    <location>
        <begin position="10"/>
        <end position="313"/>
    </location>
</feature>
<proteinExistence type="predicted"/>
<dbReference type="Gene3D" id="3.40.50.720">
    <property type="entry name" value="NAD(P)-binding Rossmann-like Domain"/>
    <property type="match status" value="1"/>
</dbReference>
<dbReference type="InterPro" id="IPR016040">
    <property type="entry name" value="NAD(P)-bd_dom"/>
</dbReference>
<evidence type="ECO:0000259" key="1">
    <source>
        <dbReference type="Pfam" id="PF16363"/>
    </source>
</evidence>
<evidence type="ECO:0000313" key="3">
    <source>
        <dbReference type="Proteomes" id="UP000298324"/>
    </source>
</evidence>